<keyword evidence="3 6" id="KW-0732">Signal</keyword>
<dbReference type="InterPro" id="IPR014756">
    <property type="entry name" value="Ig_E-set"/>
</dbReference>
<keyword evidence="2" id="KW-0479">Metal-binding</keyword>
<feature type="domain" description="CopC" evidence="7">
    <location>
        <begin position="25"/>
        <end position="118"/>
    </location>
</feature>
<dbReference type="RefSeq" id="WP_382399297.1">
    <property type="nucleotide sequence ID" value="NZ_JBHSWH010000001.1"/>
</dbReference>
<sequence>MRRFVIGAVALLVAVLGVIPAAQAHDYLVGSTPKLNSTITAAPKQVSLKFNDIVLTRPAPPELSVQGPDGRYYETGCATVSDTTVVVPVALGGAGKYTVTWRIVSADGHPVSDSISFTYRPTAGVTGAKGIAAPKSCAVDAGASNSATKPTSSSGGVPTGAVVAVVIIVIVGVAGAALIVLTRGRRRPDEALEDDDED</sequence>
<dbReference type="Gene3D" id="2.60.40.1220">
    <property type="match status" value="1"/>
</dbReference>
<reference evidence="9" key="1">
    <citation type="journal article" date="2019" name="Int. J. Syst. Evol. Microbiol.">
        <title>The Global Catalogue of Microorganisms (GCM) 10K type strain sequencing project: providing services to taxonomists for standard genome sequencing and annotation.</title>
        <authorList>
            <consortium name="The Broad Institute Genomics Platform"/>
            <consortium name="The Broad Institute Genome Sequencing Center for Infectious Disease"/>
            <person name="Wu L."/>
            <person name="Ma J."/>
        </authorList>
    </citation>
    <scope>NUCLEOTIDE SEQUENCE [LARGE SCALE GENOMIC DNA]</scope>
    <source>
        <strain evidence="9">CCUG 58127</strain>
    </source>
</reference>
<evidence type="ECO:0000259" key="7">
    <source>
        <dbReference type="Pfam" id="PF04234"/>
    </source>
</evidence>
<evidence type="ECO:0000256" key="5">
    <source>
        <dbReference type="SAM" id="Phobius"/>
    </source>
</evidence>
<keyword evidence="5" id="KW-0472">Membrane</keyword>
<gene>
    <name evidence="8" type="ORF">ACFQDH_05685</name>
</gene>
<evidence type="ECO:0000313" key="8">
    <source>
        <dbReference type="EMBL" id="MFC6704766.1"/>
    </source>
</evidence>
<evidence type="ECO:0000313" key="9">
    <source>
        <dbReference type="Proteomes" id="UP001596298"/>
    </source>
</evidence>
<proteinExistence type="predicted"/>
<dbReference type="SUPFAM" id="SSF81296">
    <property type="entry name" value="E set domains"/>
    <property type="match status" value="1"/>
</dbReference>
<protein>
    <submittedName>
        <fullName evidence="8">Copper resistance protein CopC</fullName>
    </submittedName>
</protein>
<dbReference type="InterPro" id="IPR014755">
    <property type="entry name" value="Cu-Rt/internalin_Ig-like"/>
</dbReference>
<organism evidence="8 9">
    <name type="scientific">Flexivirga alba</name>
    <dbReference type="NCBI Taxonomy" id="702742"/>
    <lineage>
        <taxon>Bacteria</taxon>
        <taxon>Bacillati</taxon>
        <taxon>Actinomycetota</taxon>
        <taxon>Actinomycetes</taxon>
        <taxon>Micrococcales</taxon>
        <taxon>Dermacoccaceae</taxon>
        <taxon>Flexivirga</taxon>
    </lineage>
</organism>
<keyword evidence="5" id="KW-1133">Transmembrane helix</keyword>
<dbReference type="InterPro" id="IPR032694">
    <property type="entry name" value="CopC/D"/>
</dbReference>
<evidence type="ECO:0000256" key="4">
    <source>
        <dbReference type="ARBA" id="ARBA00023008"/>
    </source>
</evidence>
<keyword evidence="5" id="KW-0812">Transmembrane</keyword>
<keyword evidence="9" id="KW-1185">Reference proteome</keyword>
<comment type="caution">
    <text evidence="8">The sequence shown here is derived from an EMBL/GenBank/DDBJ whole genome shotgun (WGS) entry which is preliminary data.</text>
</comment>
<keyword evidence="4" id="KW-0186">Copper</keyword>
<dbReference type="EMBL" id="JBHSWH010000001">
    <property type="protein sequence ID" value="MFC6704766.1"/>
    <property type="molecule type" value="Genomic_DNA"/>
</dbReference>
<feature type="transmembrane region" description="Helical" evidence="5">
    <location>
        <begin position="160"/>
        <end position="181"/>
    </location>
</feature>
<dbReference type="PANTHER" id="PTHR34820:SF4">
    <property type="entry name" value="INNER MEMBRANE PROTEIN YEBZ"/>
    <property type="match status" value="1"/>
</dbReference>
<evidence type="ECO:0000256" key="6">
    <source>
        <dbReference type="SAM" id="SignalP"/>
    </source>
</evidence>
<feature type="signal peptide" evidence="6">
    <location>
        <begin position="1"/>
        <end position="24"/>
    </location>
</feature>
<evidence type="ECO:0000256" key="3">
    <source>
        <dbReference type="ARBA" id="ARBA00022729"/>
    </source>
</evidence>
<evidence type="ECO:0000256" key="2">
    <source>
        <dbReference type="ARBA" id="ARBA00022723"/>
    </source>
</evidence>
<evidence type="ECO:0000256" key="1">
    <source>
        <dbReference type="ARBA" id="ARBA00004196"/>
    </source>
</evidence>
<dbReference type="Pfam" id="PF04234">
    <property type="entry name" value="CopC"/>
    <property type="match status" value="1"/>
</dbReference>
<name>A0ABW2AD87_9MICO</name>
<accession>A0ABW2AD87</accession>
<feature type="chain" id="PRO_5047304577" evidence="6">
    <location>
        <begin position="25"/>
        <end position="198"/>
    </location>
</feature>
<dbReference type="InterPro" id="IPR007348">
    <property type="entry name" value="CopC_dom"/>
</dbReference>
<comment type="subcellular location">
    <subcellularLocation>
        <location evidence="1">Cell envelope</location>
    </subcellularLocation>
</comment>
<dbReference type="PANTHER" id="PTHR34820">
    <property type="entry name" value="INNER MEMBRANE PROTEIN YEBZ"/>
    <property type="match status" value="1"/>
</dbReference>
<dbReference type="Proteomes" id="UP001596298">
    <property type="component" value="Unassembled WGS sequence"/>
</dbReference>